<accession>A0A4C1ZA74</accession>
<evidence type="ECO:0000256" key="9">
    <source>
        <dbReference type="ARBA" id="ARBA00048165"/>
    </source>
</evidence>
<keyword evidence="5 12" id="KW-0819">tRNA processing</keyword>
<evidence type="ECO:0000256" key="11">
    <source>
        <dbReference type="ARBA" id="ARBA00049393"/>
    </source>
</evidence>
<evidence type="ECO:0000256" key="7">
    <source>
        <dbReference type="ARBA" id="ARBA00022771"/>
    </source>
</evidence>
<comment type="caution">
    <text evidence="14">The sequence shown here is derived from an EMBL/GenBank/DDBJ whole genome shotgun (WGS) entry which is preliminary data.</text>
</comment>
<evidence type="ECO:0000256" key="4">
    <source>
        <dbReference type="ARBA" id="ARBA00022691"/>
    </source>
</evidence>
<evidence type="ECO:0000313" key="14">
    <source>
        <dbReference type="EMBL" id="GBP83517.1"/>
    </source>
</evidence>
<feature type="domain" description="CHHC U11-48K-type" evidence="13">
    <location>
        <begin position="24"/>
        <end position="51"/>
    </location>
</feature>
<evidence type="ECO:0000256" key="12">
    <source>
        <dbReference type="RuleBase" id="RU367103"/>
    </source>
</evidence>
<dbReference type="InterPro" id="IPR007871">
    <property type="entry name" value="Methyltransferase_TRM13"/>
</dbReference>
<organism evidence="14 15">
    <name type="scientific">Eumeta variegata</name>
    <name type="common">Bagworm moth</name>
    <name type="synonym">Eumeta japonica</name>
    <dbReference type="NCBI Taxonomy" id="151549"/>
    <lineage>
        <taxon>Eukaryota</taxon>
        <taxon>Metazoa</taxon>
        <taxon>Ecdysozoa</taxon>
        <taxon>Arthropoda</taxon>
        <taxon>Hexapoda</taxon>
        <taxon>Insecta</taxon>
        <taxon>Pterygota</taxon>
        <taxon>Neoptera</taxon>
        <taxon>Endopterygota</taxon>
        <taxon>Lepidoptera</taxon>
        <taxon>Glossata</taxon>
        <taxon>Ditrysia</taxon>
        <taxon>Tineoidea</taxon>
        <taxon>Psychidae</taxon>
        <taxon>Oiketicinae</taxon>
        <taxon>Eumeta</taxon>
    </lineage>
</organism>
<keyword evidence="3 12" id="KW-0808">Transferase</keyword>
<evidence type="ECO:0000313" key="15">
    <source>
        <dbReference type="Proteomes" id="UP000299102"/>
    </source>
</evidence>
<evidence type="ECO:0000256" key="5">
    <source>
        <dbReference type="ARBA" id="ARBA00022694"/>
    </source>
</evidence>
<dbReference type="EMBL" id="BGZK01001625">
    <property type="protein sequence ID" value="GBP83517.1"/>
    <property type="molecule type" value="Genomic_DNA"/>
</dbReference>
<dbReference type="GO" id="GO:0106050">
    <property type="term" value="F:tRNA 2'-O-methyltransferase activity"/>
    <property type="evidence" value="ECO:0007669"/>
    <property type="project" value="UniProtKB-UniRule"/>
</dbReference>
<comment type="catalytic activity">
    <reaction evidence="11 12">
        <text>adenosine(4) in tRNA(His) + S-adenosyl-L-methionine = 2'-O-methyladenosine(4) in tRNA(His) + S-adenosyl-L-homocysteine + H(+)</text>
        <dbReference type="Rhea" id="RHEA:43196"/>
        <dbReference type="Rhea" id="RHEA-COMP:10401"/>
        <dbReference type="Rhea" id="RHEA-COMP:10402"/>
        <dbReference type="ChEBI" id="CHEBI:15378"/>
        <dbReference type="ChEBI" id="CHEBI:57856"/>
        <dbReference type="ChEBI" id="CHEBI:59789"/>
        <dbReference type="ChEBI" id="CHEBI:74411"/>
        <dbReference type="ChEBI" id="CHEBI:74477"/>
        <dbReference type="EC" id="2.1.1.225"/>
    </reaction>
</comment>
<dbReference type="InterPro" id="IPR039044">
    <property type="entry name" value="Trm13"/>
</dbReference>
<dbReference type="GO" id="GO:0008270">
    <property type="term" value="F:zinc ion binding"/>
    <property type="evidence" value="ECO:0007669"/>
    <property type="project" value="UniProtKB-KW"/>
</dbReference>
<evidence type="ECO:0000256" key="2">
    <source>
        <dbReference type="ARBA" id="ARBA00022603"/>
    </source>
</evidence>
<comment type="function">
    <text evidence="12">tRNA methylase which 2'-O-methylates cytidine(4) in tRNA(Pro) and tRNA(Gly)(GCC), and adenosine(4) in tRNA(His).</text>
</comment>
<dbReference type="Pfam" id="PF05253">
    <property type="entry name" value="zf-U11-48K"/>
    <property type="match status" value="1"/>
</dbReference>
<keyword evidence="8 12" id="KW-0862">Zinc</keyword>
<keyword evidence="15" id="KW-1185">Reference proteome</keyword>
<name>A0A4C1ZA74_EUMVA</name>
<dbReference type="PANTHER" id="PTHR12998">
    <property type="entry name" value="TRNA:M(4)X MODIFICATION ENZYME TRM13 HOMOLOG"/>
    <property type="match status" value="1"/>
</dbReference>
<evidence type="ECO:0000256" key="6">
    <source>
        <dbReference type="ARBA" id="ARBA00022723"/>
    </source>
</evidence>
<dbReference type="EC" id="2.1.1.225" evidence="12"/>
<dbReference type="InterPro" id="IPR022776">
    <property type="entry name" value="TRM13/UPF0224_CHHC_Znf_dom"/>
</dbReference>
<evidence type="ECO:0000256" key="10">
    <source>
        <dbReference type="ARBA" id="ARBA00048635"/>
    </source>
</evidence>
<keyword evidence="6 12" id="KW-0479">Metal-binding</keyword>
<dbReference type="PROSITE" id="PS51800">
    <property type="entry name" value="ZF_CHHC_U11_48K"/>
    <property type="match status" value="1"/>
</dbReference>
<dbReference type="OrthoDB" id="258806at2759"/>
<proteinExistence type="inferred from homology"/>
<evidence type="ECO:0000256" key="3">
    <source>
        <dbReference type="ARBA" id="ARBA00022679"/>
    </source>
</evidence>
<comment type="catalytic activity">
    <reaction evidence="9 12">
        <text>cytidine(4) in tRNA(Pro) + S-adenosyl-L-methionine = 2'-O-methylcytidine(4) in tRNA(Pro) + S-adenosyl-L-homocysteine + H(+)</text>
        <dbReference type="Rhea" id="RHEA:32767"/>
        <dbReference type="Rhea" id="RHEA-COMP:10397"/>
        <dbReference type="Rhea" id="RHEA-COMP:10398"/>
        <dbReference type="ChEBI" id="CHEBI:15378"/>
        <dbReference type="ChEBI" id="CHEBI:57856"/>
        <dbReference type="ChEBI" id="CHEBI:59789"/>
        <dbReference type="ChEBI" id="CHEBI:74495"/>
        <dbReference type="ChEBI" id="CHEBI:82748"/>
        <dbReference type="EC" id="2.1.1.225"/>
    </reaction>
</comment>
<evidence type="ECO:0000256" key="1">
    <source>
        <dbReference type="ARBA" id="ARBA00005265"/>
    </source>
</evidence>
<keyword evidence="4 12" id="KW-0949">S-adenosyl-L-methionine</keyword>
<evidence type="ECO:0000256" key="8">
    <source>
        <dbReference type="ARBA" id="ARBA00022833"/>
    </source>
</evidence>
<dbReference type="Pfam" id="PF05206">
    <property type="entry name" value="TRM13"/>
    <property type="match status" value="1"/>
</dbReference>
<comment type="catalytic activity">
    <reaction evidence="10 12">
        <text>cytidine(4) in tRNA(Gly)(GCC) + S-adenosyl-L-methionine = 2'-O-methylcytidine(4) in tRNA(Gly)(GCC) + S-adenosyl-L-homocysteine + H(+)</text>
        <dbReference type="Rhea" id="RHEA:43192"/>
        <dbReference type="Rhea" id="RHEA-COMP:10399"/>
        <dbReference type="Rhea" id="RHEA-COMP:10400"/>
        <dbReference type="ChEBI" id="CHEBI:15378"/>
        <dbReference type="ChEBI" id="CHEBI:57856"/>
        <dbReference type="ChEBI" id="CHEBI:59789"/>
        <dbReference type="ChEBI" id="CHEBI:74495"/>
        <dbReference type="ChEBI" id="CHEBI:82748"/>
        <dbReference type="EC" id="2.1.1.225"/>
    </reaction>
</comment>
<reference evidence="14 15" key="1">
    <citation type="journal article" date="2019" name="Commun. Biol.">
        <title>The bagworm genome reveals a unique fibroin gene that provides high tensile strength.</title>
        <authorList>
            <person name="Kono N."/>
            <person name="Nakamura H."/>
            <person name="Ohtoshi R."/>
            <person name="Tomita M."/>
            <person name="Numata K."/>
            <person name="Arakawa K."/>
        </authorList>
    </citation>
    <scope>NUCLEOTIDE SEQUENCE [LARGE SCALE GENOMIC DNA]</scope>
</reference>
<dbReference type="AlphaFoldDB" id="A0A4C1ZA74"/>
<evidence type="ECO:0000259" key="13">
    <source>
        <dbReference type="PROSITE" id="PS51800"/>
    </source>
</evidence>
<dbReference type="STRING" id="151549.A0A4C1ZA74"/>
<dbReference type="Proteomes" id="UP000299102">
    <property type="component" value="Unassembled WGS sequence"/>
</dbReference>
<keyword evidence="2 12" id="KW-0489">Methyltransferase</keyword>
<sequence length="380" mass="41220">MSARLESIYCAEHEPQDSSVDDKRIPCPLDPKHTCYLNKLEKHLLVCNARAVTTAAYVRRGVNAGTSPGAAARRTPLTAAPPDQLAATLAKIDKLYALVTQSGISQWNDNEKAHPCVAQELMRDDLGPAALRQLRQVSALLQLAEREGMIQNHTCYAELGAGRGRLAYYAANAWCTSTTHSRLLLVDRAAPRHKRDNKLPPGHATRLRADLADLLLDEAAATANVDCSARVVALAKHLCGAATDYALRCVTGARAARGLLIATCCHHRCDIASLAGSERLREHGLQSHELDLMLGVVSWATCGDGRPRTARADDADAESTRAARAEAGRRAKAILDWVRVEFLRANGWNARLVYFVPPDVTPENVCIVAVRDDSPSDTTS</sequence>
<protein>
    <recommendedName>
        <fullName evidence="12">tRNA:m(4)X modification enzyme TRM13</fullName>
        <ecNumber evidence="12">2.1.1.225</ecNumber>
    </recommendedName>
</protein>
<dbReference type="GO" id="GO:0030488">
    <property type="term" value="P:tRNA methylation"/>
    <property type="evidence" value="ECO:0007669"/>
    <property type="project" value="InterPro"/>
</dbReference>
<gene>
    <name evidence="14" type="primary">TRMT13</name>
    <name evidence="14" type="ORF">EVAR_98862_1</name>
</gene>
<comment type="similarity">
    <text evidence="1 12">Belongs to the methyltransferase TRM13 family.</text>
</comment>
<keyword evidence="7 12" id="KW-0863">Zinc-finger</keyword>
<dbReference type="PANTHER" id="PTHR12998:SF0">
    <property type="entry name" value="TRNA:M(4)X MODIFICATION ENZYME TRM13 HOMOLOG"/>
    <property type="match status" value="1"/>
</dbReference>